<keyword evidence="2" id="KW-0813">Transport</keyword>
<evidence type="ECO:0000256" key="4">
    <source>
        <dbReference type="ARBA" id="ARBA00022989"/>
    </source>
</evidence>
<evidence type="ECO:0000256" key="5">
    <source>
        <dbReference type="ARBA" id="ARBA00023136"/>
    </source>
</evidence>
<dbReference type="AlphaFoldDB" id="B5Y9W7"/>
<feature type="transmembrane region" description="Helical" evidence="6">
    <location>
        <begin position="574"/>
        <end position="596"/>
    </location>
</feature>
<dbReference type="eggNOG" id="COG1297">
    <property type="taxonomic scope" value="Bacteria"/>
</dbReference>
<dbReference type="GO" id="GO:0016020">
    <property type="term" value="C:membrane"/>
    <property type="evidence" value="ECO:0007669"/>
    <property type="project" value="UniProtKB-SubCell"/>
</dbReference>
<evidence type="ECO:0000256" key="3">
    <source>
        <dbReference type="ARBA" id="ARBA00022692"/>
    </source>
</evidence>
<feature type="transmembrane region" description="Helical" evidence="6">
    <location>
        <begin position="123"/>
        <end position="142"/>
    </location>
</feature>
<sequence>MEKRGLPEGAYGVKPGQTYVPYVPAEKVMPEFTVYSIVLGVILSVIFGAANAYLGLKVGMTISASIPAAVISMAITRGLLHRNSILENMTVENVASAGESLAAGAIFTLPALFMWGLNPSPWVMGALTFIGGTLGVLFMVPLRRYLIVGQHGVLPYPEGVACAEVLVAGEEGGVSAYYIVVGGLVGFIYKFLTDGLKLFPYEIETQIPGLKNAAIGMDVYPSLLGVGFIVGPKISSYMFVGAIFGWLILTPLITFFGSGVTTAIFPSSVPLGEMSYSEIWANYVRYIGAGAMLGGGVISLIKELPMMITSFRDALKGYGQKATQVLRTDADMDPKWLIVGIVALIIFMALLPQIPVGWLGAVLVAIFGFFFVTVSSRLVGMVGSSSNPVSGMTIATILLTALIMKASGWTGVEGMAASLAVAAVVCTAAASAGDISQDLKASYLLGATPWRQQVAQIIGIAASACVIGFVLILLNEAWGFGSKDLLAPQATLMKMIVEGVFNAQLPWVLIIFGVILSIMLEILQIPILPVAIGLYLPIHLSTPIMVGGLVRGILDNALKKKPEEQEARTETGILYSSGLIAGEALMGLVLALLAYFDVSTALAEGAVMPSWASLVMFALVTCTLVYYAFKKPRNA</sequence>
<feature type="transmembrane region" description="Helical" evidence="6">
    <location>
        <begin position="283"/>
        <end position="301"/>
    </location>
</feature>
<dbReference type="EMBL" id="CP001145">
    <property type="protein sequence ID" value="ACI16981.1"/>
    <property type="molecule type" value="Genomic_DNA"/>
</dbReference>
<feature type="transmembrane region" description="Helical" evidence="6">
    <location>
        <begin position="534"/>
        <end position="554"/>
    </location>
</feature>
<evidence type="ECO:0000313" key="7">
    <source>
        <dbReference type="EMBL" id="ACI16981.1"/>
    </source>
</evidence>
<feature type="transmembrane region" description="Helical" evidence="6">
    <location>
        <begin position="237"/>
        <end position="263"/>
    </location>
</feature>
<keyword evidence="3 6" id="KW-0812">Transmembrane</keyword>
<dbReference type="NCBIfam" id="TIGR00733">
    <property type="entry name" value="OPT family oligopeptide transporter"/>
    <property type="match status" value="1"/>
</dbReference>
<organism evidence="7 8">
    <name type="scientific">Coprothermobacter proteolyticus (strain ATCC 35245 / DSM 5265 / OCM 4 / BT)</name>
    <dbReference type="NCBI Taxonomy" id="309798"/>
    <lineage>
        <taxon>Bacteria</taxon>
        <taxon>Pseudomonadati</taxon>
        <taxon>Coprothermobacterota</taxon>
        <taxon>Coprothermobacteria</taxon>
        <taxon>Coprothermobacterales</taxon>
        <taxon>Coprothermobacteraceae</taxon>
        <taxon>Coprothermobacter</taxon>
    </lineage>
</organism>
<dbReference type="InterPro" id="IPR045035">
    <property type="entry name" value="YSL-like"/>
</dbReference>
<dbReference type="NCBIfam" id="TIGR00728">
    <property type="entry name" value="OPT_sfam"/>
    <property type="match status" value="1"/>
</dbReference>
<feature type="transmembrane region" description="Helical" evidence="6">
    <location>
        <begin position="415"/>
        <end position="433"/>
    </location>
</feature>
<dbReference type="KEGG" id="cpo:COPRO5265_1262"/>
<dbReference type="PANTHER" id="PTHR31645:SF0">
    <property type="entry name" value="OLIGOPEPTIDE TRANSPORTER YGL114W-RELATED"/>
    <property type="match status" value="1"/>
</dbReference>
<comment type="subcellular location">
    <subcellularLocation>
        <location evidence="1">Membrane</location>
        <topology evidence="1">Multi-pass membrane protein</topology>
    </subcellularLocation>
</comment>
<dbReference type="OrthoDB" id="9809340at2"/>
<feature type="transmembrane region" description="Helical" evidence="6">
    <location>
        <begin position="174"/>
        <end position="192"/>
    </location>
</feature>
<feature type="transmembrane region" description="Helical" evidence="6">
    <location>
        <begin position="212"/>
        <end position="230"/>
    </location>
</feature>
<keyword evidence="8" id="KW-1185">Reference proteome</keyword>
<accession>B5Y9W7</accession>
<feature type="transmembrane region" description="Helical" evidence="6">
    <location>
        <begin position="101"/>
        <end position="117"/>
    </location>
</feature>
<feature type="transmembrane region" description="Helical" evidence="6">
    <location>
        <begin position="454"/>
        <end position="473"/>
    </location>
</feature>
<proteinExistence type="predicted"/>
<dbReference type="PANTHER" id="PTHR31645">
    <property type="entry name" value="OLIGOPEPTIDE TRANSPORTER YGL114W-RELATED"/>
    <property type="match status" value="1"/>
</dbReference>
<keyword evidence="4 6" id="KW-1133">Transmembrane helix</keyword>
<dbReference type="InterPro" id="IPR004814">
    <property type="entry name" value="Oligopep_transpt"/>
</dbReference>
<dbReference type="RefSeq" id="WP_012543633.1">
    <property type="nucleotide sequence ID" value="NC_011295.1"/>
</dbReference>
<gene>
    <name evidence="7" type="ordered locus">COPRO5265_1262</name>
</gene>
<feature type="transmembrane region" description="Helical" evidence="6">
    <location>
        <begin position="336"/>
        <end position="352"/>
    </location>
</feature>
<reference evidence="8" key="1">
    <citation type="submission" date="2008-08" db="EMBL/GenBank/DDBJ databases">
        <title>The complete genome sequence of Coprothermobacter proteolyticus strain ATCC 5245 / DSM 5265 / BT.</title>
        <authorList>
            <person name="Dodson R.J."/>
            <person name="Durkin A.S."/>
            <person name="Wu M."/>
            <person name="Eisen J."/>
            <person name="Sutton G."/>
        </authorList>
    </citation>
    <scope>NUCLEOTIDE SEQUENCE [LARGE SCALE GENOMIC DNA]</scope>
    <source>
        <strain evidence="8">ATCC 35245 / DSM 5265 / OCM 4 / BT</strain>
    </source>
</reference>
<reference evidence="7 8" key="2">
    <citation type="journal article" date="2014" name="Genome Announc.">
        <title>Complete Genome Sequence of Coprothermobacter proteolyticus DSM 5265.</title>
        <authorList>
            <person name="Alexiev A."/>
            <person name="Coil D.A."/>
            <person name="Badger J.H."/>
            <person name="Enticknap J."/>
            <person name="Ward N."/>
            <person name="Robb F.T."/>
            <person name="Eisen J.A."/>
        </authorList>
    </citation>
    <scope>NUCLEOTIDE SEQUENCE [LARGE SCALE GENOMIC DNA]</scope>
    <source>
        <strain evidence="8">ATCC 35245 / DSM 5265 / OCM 4 / BT</strain>
    </source>
</reference>
<feature type="transmembrane region" description="Helical" evidence="6">
    <location>
        <begin position="508"/>
        <end position="528"/>
    </location>
</feature>
<evidence type="ECO:0000256" key="2">
    <source>
        <dbReference type="ARBA" id="ARBA00022448"/>
    </source>
</evidence>
<dbReference type="Proteomes" id="UP000001732">
    <property type="component" value="Chromosome"/>
</dbReference>
<dbReference type="STRING" id="309798.COPRO5265_1262"/>
<dbReference type="InterPro" id="IPR004813">
    <property type="entry name" value="OPT"/>
</dbReference>
<feature type="transmembrane region" description="Helical" evidence="6">
    <location>
        <begin position="608"/>
        <end position="629"/>
    </location>
</feature>
<protein>
    <submittedName>
        <fullName evidence="7">Oligopeptide transporter, OPT family</fullName>
    </submittedName>
</protein>
<evidence type="ECO:0000313" key="8">
    <source>
        <dbReference type="Proteomes" id="UP000001732"/>
    </source>
</evidence>
<evidence type="ECO:0000256" key="6">
    <source>
        <dbReference type="SAM" id="Phobius"/>
    </source>
</evidence>
<dbReference type="GO" id="GO:0035673">
    <property type="term" value="F:oligopeptide transmembrane transporter activity"/>
    <property type="evidence" value="ECO:0007669"/>
    <property type="project" value="InterPro"/>
</dbReference>
<feature type="transmembrane region" description="Helical" evidence="6">
    <location>
        <begin position="391"/>
        <end position="409"/>
    </location>
</feature>
<keyword evidence="5 6" id="KW-0472">Membrane</keyword>
<dbReference type="Pfam" id="PF03169">
    <property type="entry name" value="OPT"/>
    <property type="match status" value="1"/>
</dbReference>
<dbReference type="HOGENOM" id="CLU_018238_0_0_9"/>
<feature type="transmembrane region" description="Helical" evidence="6">
    <location>
        <begin position="60"/>
        <end position="80"/>
    </location>
</feature>
<name>B5Y9W7_COPPD</name>
<feature type="transmembrane region" description="Helical" evidence="6">
    <location>
        <begin position="32"/>
        <end position="54"/>
    </location>
</feature>
<evidence type="ECO:0000256" key="1">
    <source>
        <dbReference type="ARBA" id="ARBA00004141"/>
    </source>
</evidence>